<dbReference type="Proteomes" id="UP000236333">
    <property type="component" value="Unassembled WGS sequence"/>
</dbReference>
<evidence type="ECO:0000313" key="3">
    <source>
        <dbReference type="Proteomes" id="UP000236333"/>
    </source>
</evidence>
<proteinExistence type="predicted"/>
<dbReference type="OrthoDB" id="4356at2759"/>
<feature type="region of interest" description="Disordered" evidence="1">
    <location>
        <begin position="1"/>
        <end position="20"/>
    </location>
</feature>
<sequence length="195" mass="20353">MERPCRQAGTRPGQRSSKWPALSCRSLVTVASSQPAGAGAAAGPKKAWAPPNALLKINPALLPGGLDVSKEGPQAKASLDGHLSSLFLPVNLEHPGLRVLNIDPPVITVDDFLSAAECDDIVAGLSPGDWVVPLQPAQGTWRSGGLFAAADWHRVPDDIGLAAAATMVIKWGGAARGVWHVQSAVHKRAEVKVGY</sequence>
<comment type="caution">
    <text evidence="2">The sequence shown here is derived from an EMBL/GenBank/DDBJ whole genome shotgun (WGS) entry which is preliminary data.</text>
</comment>
<dbReference type="Gene3D" id="3.40.50.720">
    <property type="entry name" value="NAD(P)-binding Rossmann-like Domain"/>
    <property type="match status" value="1"/>
</dbReference>
<dbReference type="AlphaFoldDB" id="A0A2J8AI78"/>
<gene>
    <name evidence="2" type="ORF">TSOC_000837</name>
</gene>
<dbReference type="Gene3D" id="3.90.180.10">
    <property type="entry name" value="Medium-chain alcohol dehydrogenases, catalytic domain"/>
    <property type="match status" value="1"/>
</dbReference>
<protein>
    <submittedName>
        <fullName evidence="2">Uncharacterized protein</fullName>
    </submittedName>
</protein>
<name>A0A2J8AI78_9CHLO</name>
<evidence type="ECO:0000256" key="1">
    <source>
        <dbReference type="SAM" id="MobiDB-lite"/>
    </source>
</evidence>
<keyword evidence="3" id="KW-1185">Reference proteome</keyword>
<accession>A0A2J8AI78</accession>
<dbReference type="EMBL" id="PGGS01000012">
    <property type="protein sequence ID" value="PNH12222.1"/>
    <property type="molecule type" value="Genomic_DNA"/>
</dbReference>
<organism evidence="2 3">
    <name type="scientific">Tetrabaena socialis</name>
    <dbReference type="NCBI Taxonomy" id="47790"/>
    <lineage>
        <taxon>Eukaryota</taxon>
        <taxon>Viridiplantae</taxon>
        <taxon>Chlorophyta</taxon>
        <taxon>core chlorophytes</taxon>
        <taxon>Chlorophyceae</taxon>
        <taxon>CS clade</taxon>
        <taxon>Chlamydomonadales</taxon>
        <taxon>Tetrabaenaceae</taxon>
        <taxon>Tetrabaena</taxon>
    </lineage>
</organism>
<reference evidence="2 3" key="1">
    <citation type="journal article" date="2017" name="Mol. Biol. Evol.">
        <title>The 4-celled Tetrabaena socialis nuclear genome reveals the essential components for genetic control of cell number at the origin of multicellularity in the volvocine lineage.</title>
        <authorList>
            <person name="Featherston J."/>
            <person name="Arakaki Y."/>
            <person name="Hanschen E.R."/>
            <person name="Ferris P.J."/>
            <person name="Michod R.E."/>
            <person name="Olson B.J.S.C."/>
            <person name="Nozaki H."/>
            <person name="Durand P.M."/>
        </authorList>
    </citation>
    <scope>NUCLEOTIDE SEQUENCE [LARGE SCALE GENOMIC DNA]</scope>
    <source>
        <strain evidence="2 3">NIES-571</strain>
    </source>
</reference>
<evidence type="ECO:0000313" key="2">
    <source>
        <dbReference type="EMBL" id="PNH12222.1"/>
    </source>
</evidence>